<protein>
    <submittedName>
        <fullName evidence="1">Uncharacterized protein</fullName>
    </submittedName>
</protein>
<organism evidence="1 2">
    <name type="scientific">Niabella ginsengisoli</name>
    <dbReference type="NCBI Taxonomy" id="522298"/>
    <lineage>
        <taxon>Bacteria</taxon>
        <taxon>Pseudomonadati</taxon>
        <taxon>Bacteroidota</taxon>
        <taxon>Chitinophagia</taxon>
        <taxon>Chitinophagales</taxon>
        <taxon>Chitinophagaceae</taxon>
        <taxon>Niabella</taxon>
    </lineage>
</organism>
<gene>
    <name evidence="1" type="ORF">MKP09_12705</name>
</gene>
<name>A0ABS9SK31_9BACT</name>
<dbReference type="EMBL" id="JAKWBL010000002">
    <property type="protein sequence ID" value="MCH5598710.1"/>
    <property type="molecule type" value="Genomic_DNA"/>
</dbReference>
<reference evidence="1 2" key="1">
    <citation type="submission" date="2022-02" db="EMBL/GenBank/DDBJ databases">
        <authorList>
            <person name="Min J."/>
        </authorList>
    </citation>
    <scope>NUCLEOTIDE SEQUENCE [LARGE SCALE GENOMIC DNA]</scope>
    <source>
        <strain evidence="1 2">GR10-1</strain>
    </source>
</reference>
<comment type="caution">
    <text evidence="1">The sequence shown here is derived from an EMBL/GenBank/DDBJ whole genome shotgun (WGS) entry which is preliminary data.</text>
</comment>
<dbReference type="Proteomes" id="UP001202248">
    <property type="component" value="Unassembled WGS sequence"/>
</dbReference>
<keyword evidence="2" id="KW-1185">Reference proteome</keyword>
<evidence type="ECO:0000313" key="1">
    <source>
        <dbReference type="EMBL" id="MCH5598710.1"/>
    </source>
</evidence>
<proteinExistence type="predicted"/>
<sequence length="60" mass="7201">MFWFNPFFHLIKNEIKAIQEFLADKHATEEKDTSEYAELLLMQAIGTYKYKLVNPFFIIN</sequence>
<accession>A0ABS9SK31</accession>
<evidence type="ECO:0000313" key="2">
    <source>
        <dbReference type="Proteomes" id="UP001202248"/>
    </source>
</evidence>
<dbReference type="RefSeq" id="WP_240830387.1">
    <property type="nucleotide sequence ID" value="NZ_JAKWBL010000002.1"/>
</dbReference>